<dbReference type="PANTHER" id="PTHR46148">
    <property type="entry name" value="CHROMO DOMAIN-CONTAINING PROTEIN"/>
    <property type="match status" value="1"/>
</dbReference>
<protein>
    <submittedName>
        <fullName evidence="4">Uncharacterized protein</fullName>
    </submittedName>
</protein>
<name>A0AAF0ZRQ2_SOLVR</name>
<feature type="region of interest" description="Disordered" evidence="1">
    <location>
        <begin position="225"/>
        <end position="253"/>
    </location>
</feature>
<dbReference type="Pfam" id="PF00385">
    <property type="entry name" value="Chromo"/>
    <property type="match status" value="1"/>
</dbReference>
<accession>A0AAF0ZRQ2</accession>
<keyword evidence="5" id="KW-1185">Reference proteome</keyword>
<dbReference type="Proteomes" id="UP001234989">
    <property type="component" value="Chromosome 9"/>
</dbReference>
<evidence type="ECO:0000313" key="4">
    <source>
        <dbReference type="EMBL" id="WMV46609.1"/>
    </source>
</evidence>
<proteinExistence type="predicted"/>
<organism evidence="4 5">
    <name type="scientific">Solanum verrucosum</name>
    <dbReference type="NCBI Taxonomy" id="315347"/>
    <lineage>
        <taxon>Eukaryota</taxon>
        <taxon>Viridiplantae</taxon>
        <taxon>Streptophyta</taxon>
        <taxon>Embryophyta</taxon>
        <taxon>Tracheophyta</taxon>
        <taxon>Spermatophyta</taxon>
        <taxon>Magnoliopsida</taxon>
        <taxon>eudicotyledons</taxon>
        <taxon>Gunneridae</taxon>
        <taxon>Pentapetalae</taxon>
        <taxon>asterids</taxon>
        <taxon>lamiids</taxon>
        <taxon>Solanales</taxon>
        <taxon>Solanaceae</taxon>
        <taxon>Solanoideae</taxon>
        <taxon>Solaneae</taxon>
        <taxon>Solanum</taxon>
    </lineage>
</organism>
<dbReference type="InterPro" id="IPR023780">
    <property type="entry name" value="Chromo_domain"/>
</dbReference>
<feature type="domain" description="Tf2-1-like SH3-like" evidence="3">
    <location>
        <begin position="82"/>
        <end position="145"/>
    </location>
</feature>
<dbReference type="EMBL" id="CP133620">
    <property type="protein sequence ID" value="WMV46609.1"/>
    <property type="molecule type" value="Genomic_DNA"/>
</dbReference>
<dbReference type="Pfam" id="PF24626">
    <property type="entry name" value="SH3_Tf2-1"/>
    <property type="match status" value="1"/>
</dbReference>
<dbReference type="AlphaFoldDB" id="A0AAF0ZRQ2"/>
<evidence type="ECO:0000313" key="5">
    <source>
        <dbReference type="Proteomes" id="UP001234989"/>
    </source>
</evidence>
<feature type="domain" description="Chromo" evidence="2">
    <location>
        <begin position="172"/>
        <end position="218"/>
    </location>
</feature>
<sequence length="253" mass="29256">MAKFRWSEACEKSFQELKKWLTTSQVLTLTEGYAARQLKVHEKNYPTRDLELAAVVFALKNNVTTFMVFMWICEPITRASSDWVYLNVSPMKGVMRFCKKGNLSPWYIGPYKISKRIGNVAYELELQQELASVDLVFHVFMLKMCMCNPSLIIPTEDIGIMDSLSYGEIHVQILDRKVHKLRTNEVASVKVLWRNLFVEEPTWEAEEDMKKRYPHLFESREIPDQGRAPRAVVPTTSCGPSRGHEPVAWQPIP</sequence>
<evidence type="ECO:0000256" key="1">
    <source>
        <dbReference type="SAM" id="MobiDB-lite"/>
    </source>
</evidence>
<evidence type="ECO:0000259" key="3">
    <source>
        <dbReference type="Pfam" id="PF24626"/>
    </source>
</evidence>
<dbReference type="InterPro" id="IPR056924">
    <property type="entry name" value="SH3_Tf2-1"/>
</dbReference>
<evidence type="ECO:0000259" key="2">
    <source>
        <dbReference type="Pfam" id="PF00385"/>
    </source>
</evidence>
<reference evidence="4" key="1">
    <citation type="submission" date="2023-08" db="EMBL/GenBank/DDBJ databases">
        <title>A de novo genome assembly of Solanum verrucosum Schlechtendal, a Mexican diploid species geographically isolated from the other diploid A-genome species in potato relatives.</title>
        <authorList>
            <person name="Hosaka K."/>
        </authorList>
    </citation>
    <scope>NUCLEOTIDE SEQUENCE</scope>
    <source>
        <tissue evidence="4">Young leaves</tissue>
    </source>
</reference>
<dbReference type="SUPFAM" id="SSF56672">
    <property type="entry name" value="DNA/RNA polymerases"/>
    <property type="match status" value="1"/>
</dbReference>
<gene>
    <name evidence="4" type="ORF">MTR67_039994</name>
</gene>
<dbReference type="PANTHER" id="PTHR46148:SF56">
    <property type="entry name" value="RETROTRANSPOSON PROTEIN"/>
    <property type="match status" value="1"/>
</dbReference>
<dbReference type="InterPro" id="IPR043502">
    <property type="entry name" value="DNA/RNA_pol_sf"/>
</dbReference>